<name>A0A9Q8ZCY9_CURCL</name>
<reference evidence="2" key="1">
    <citation type="submission" date="2021-12" db="EMBL/GenBank/DDBJ databases">
        <title>Curvularia clavata genome.</title>
        <authorList>
            <person name="Cao Y."/>
        </authorList>
    </citation>
    <scope>NUCLEOTIDE SEQUENCE</scope>
    <source>
        <strain evidence="2">Yc1106</strain>
    </source>
</reference>
<dbReference type="OrthoDB" id="5407305at2759"/>
<sequence>METGQPSKAKHQGAGTIPPKAAPLPHHGTIPTPTDTSRIPRRVQSHRSLPDSPAGKLSNPHSAPNANRTLVDANSGSLEGKNWPLIPPKIIAEHQTLEQSSLPGLSHVDPITGSSSHEAIDDNNVHVRRLCHSSSSAASTDTAPVLRIAADADAVILGSAGDIPPVPSIPSYIPKGATVPSYIPEGHTIQSYIPKGPSIPSRVSKGPTIPSKIPKVTSMPSKIPKGLTRQSSSGTFRDRILEPLTSSSVTPPAQETWPTGSITEMDSGPKINPIRSMKPSRKLGPDGSSPMSPLPLAQTSIIPSTTHQVSPAFSDTEVASRDLDEPTKHAASTSQVKRSVGQCISAWSSSSSSPQTTHSHNIVRNQDLNMVRETETATFNIVDSSLGREPPQRRQSDDSDEQLDEHLHEHSDEELQQYSEGQSDDSNEQSDGSDDESDEQLPAPSAAPFPLKHMPPKDQSTLQNVKAKRSIRKIFSRSRSRVNLVGEAPASLPSKHSFLSAFRSKSHVNLTEETRPTKYGFFSMIRSKSRVNLGETAPATEQSIINASSNSLAEVMPNSNGHTMPSTPPDIASHSDSPARPFTSPEVPSHAISPVRKPAPKDSETRRTELLEMIARLSQKPNNPARDEIHLRIAKVSKASHTLLPTECLLTTITKQELKEVVKSSNNAELAESNAIKKSVQAAGDAKQAQDWAKLAGEHATKAKQYAEQADHYAGRAETWAKNAHLMAREASISRAKAEKHSEDAQKHLKELWELLEAAGLEGDERLTIEELARELVNYRNPWTE</sequence>
<organism evidence="2 3">
    <name type="scientific">Curvularia clavata</name>
    <dbReference type="NCBI Taxonomy" id="95742"/>
    <lineage>
        <taxon>Eukaryota</taxon>
        <taxon>Fungi</taxon>
        <taxon>Dikarya</taxon>
        <taxon>Ascomycota</taxon>
        <taxon>Pezizomycotina</taxon>
        <taxon>Dothideomycetes</taxon>
        <taxon>Pleosporomycetidae</taxon>
        <taxon>Pleosporales</taxon>
        <taxon>Pleosporineae</taxon>
        <taxon>Pleosporaceae</taxon>
        <taxon>Curvularia</taxon>
    </lineage>
</organism>
<gene>
    <name evidence="2" type="ORF">yc1106_06448</name>
</gene>
<feature type="compositionally biased region" description="Polar residues" evidence="1">
    <location>
        <begin position="59"/>
        <end position="76"/>
    </location>
</feature>
<protein>
    <submittedName>
        <fullName evidence="2">Uncharacterized protein</fullName>
    </submittedName>
</protein>
<feature type="compositionally biased region" description="Basic and acidic residues" evidence="1">
    <location>
        <begin position="318"/>
        <end position="328"/>
    </location>
</feature>
<dbReference type="Proteomes" id="UP001056012">
    <property type="component" value="Chromosome 4"/>
</dbReference>
<dbReference type="AlphaFoldDB" id="A0A9Q8ZCY9"/>
<evidence type="ECO:0000313" key="3">
    <source>
        <dbReference type="Proteomes" id="UP001056012"/>
    </source>
</evidence>
<dbReference type="EMBL" id="CP089277">
    <property type="protein sequence ID" value="USP79174.1"/>
    <property type="molecule type" value="Genomic_DNA"/>
</dbReference>
<dbReference type="VEuPathDB" id="FungiDB:yc1106_06448"/>
<feature type="compositionally biased region" description="Polar residues" evidence="1">
    <location>
        <begin position="244"/>
        <end position="264"/>
    </location>
</feature>
<feature type="region of interest" description="Disordered" evidence="1">
    <location>
        <begin position="317"/>
        <end position="465"/>
    </location>
</feature>
<feature type="compositionally biased region" description="Basic and acidic residues" evidence="1">
    <location>
        <begin position="404"/>
        <end position="413"/>
    </location>
</feature>
<proteinExistence type="predicted"/>
<feature type="region of interest" description="Disordered" evidence="1">
    <location>
        <begin position="206"/>
        <end position="297"/>
    </location>
</feature>
<evidence type="ECO:0000313" key="2">
    <source>
        <dbReference type="EMBL" id="USP79174.1"/>
    </source>
</evidence>
<feature type="compositionally biased region" description="Acidic residues" evidence="1">
    <location>
        <begin position="422"/>
        <end position="439"/>
    </location>
</feature>
<accession>A0A9Q8ZCY9</accession>
<feature type="region of interest" description="Disordered" evidence="1">
    <location>
        <begin position="557"/>
        <end position="605"/>
    </location>
</feature>
<evidence type="ECO:0000256" key="1">
    <source>
        <dbReference type="SAM" id="MobiDB-lite"/>
    </source>
</evidence>
<feature type="compositionally biased region" description="Polar residues" evidence="1">
    <location>
        <begin position="354"/>
        <end position="368"/>
    </location>
</feature>
<keyword evidence="3" id="KW-1185">Reference proteome</keyword>
<feature type="region of interest" description="Disordered" evidence="1">
    <location>
        <begin position="1"/>
        <end position="76"/>
    </location>
</feature>